<feature type="compositionally biased region" description="Polar residues" evidence="1">
    <location>
        <begin position="36"/>
        <end position="52"/>
    </location>
</feature>
<keyword evidence="3" id="KW-1185">Reference proteome</keyword>
<dbReference type="Proteomes" id="UP001295444">
    <property type="component" value="Chromosome 05"/>
</dbReference>
<proteinExistence type="predicted"/>
<name>A0AAD1SCX9_PELCU</name>
<evidence type="ECO:0000313" key="2">
    <source>
        <dbReference type="EMBL" id="CAH2295826.1"/>
    </source>
</evidence>
<sequence>MLQRTTSHAKTHKMAAIRDRKSGSTCSEANSEEQADTQVHTATSDAMTNTEAQAPATKQDIQDLLRNMRQMFSKDIDLVKTEV</sequence>
<protein>
    <submittedName>
        <fullName evidence="2">Uncharacterized protein</fullName>
    </submittedName>
</protein>
<evidence type="ECO:0000256" key="1">
    <source>
        <dbReference type="SAM" id="MobiDB-lite"/>
    </source>
</evidence>
<organism evidence="2 3">
    <name type="scientific">Pelobates cultripes</name>
    <name type="common">Western spadefoot toad</name>
    <dbReference type="NCBI Taxonomy" id="61616"/>
    <lineage>
        <taxon>Eukaryota</taxon>
        <taxon>Metazoa</taxon>
        <taxon>Chordata</taxon>
        <taxon>Craniata</taxon>
        <taxon>Vertebrata</taxon>
        <taxon>Euteleostomi</taxon>
        <taxon>Amphibia</taxon>
        <taxon>Batrachia</taxon>
        <taxon>Anura</taxon>
        <taxon>Pelobatoidea</taxon>
        <taxon>Pelobatidae</taxon>
        <taxon>Pelobates</taxon>
    </lineage>
</organism>
<feature type="region of interest" description="Disordered" evidence="1">
    <location>
        <begin position="1"/>
        <end position="58"/>
    </location>
</feature>
<gene>
    <name evidence="2" type="ORF">PECUL_23A039353</name>
</gene>
<dbReference type="EMBL" id="OW240916">
    <property type="protein sequence ID" value="CAH2295826.1"/>
    <property type="molecule type" value="Genomic_DNA"/>
</dbReference>
<reference evidence="2" key="1">
    <citation type="submission" date="2022-03" db="EMBL/GenBank/DDBJ databases">
        <authorList>
            <person name="Alioto T."/>
            <person name="Alioto T."/>
            <person name="Gomez Garrido J."/>
        </authorList>
    </citation>
    <scope>NUCLEOTIDE SEQUENCE</scope>
</reference>
<evidence type="ECO:0000313" key="3">
    <source>
        <dbReference type="Proteomes" id="UP001295444"/>
    </source>
</evidence>
<accession>A0AAD1SCX9</accession>
<dbReference type="AlphaFoldDB" id="A0AAD1SCX9"/>